<dbReference type="RefSeq" id="WP_270159719.1">
    <property type="nucleotide sequence ID" value="NZ_JAPNNL010000284.1"/>
</dbReference>
<keyword evidence="2" id="KW-1185">Reference proteome</keyword>
<comment type="caution">
    <text evidence="1">The sequence shown here is derived from an EMBL/GenBank/DDBJ whole genome shotgun (WGS) entry which is preliminary data.</text>
</comment>
<evidence type="ECO:0000313" key="2">
    <source>
        <dbReference type="Proteomes" id="UP001144036"/>
    </source>
</evidence>
<dbReference type="EMBL" id="JAPNNL010000284">
    <property type="protein sequence ID" value="MDA0638769.1"/>
    <property type="molecule type" value="Genomic_DNA"/>
</dbReference>
<protein>
    <submittedName>
        <fullName evidence="1">Uncharacterized protein</fullName>
    </submittedName>
</protein>
<evidence type="ECO:0000313" key="1">
    <source>
        <dbReference type="EMBL" id="MDA0638769.1"/>
    </source>
</evidence>
<organism evidence="1 2">
    <name type="scientific">Nonomuraea corallina</name>
    <dbReference type="NCBI Taxonomy" id="2989783"/>
    <lineage>
        <taxon>Bacteria</taxon>
        <taxon>Bacillati</taxon>
        <taxon>Actinomycetota</taxon>
        <taxon>Actinomycetes</taxon>
        <taxon>Streptosporangiales</taxon>
        <taxon>Streptosporangiaceae</taxon>
        <taxon>Nonomuraea</taxon>
    </lineage>
</organism>
<name>A0ABT4SNG9_9ACTN</name>
<accession>A0ABT4SNG9</accession>
<proteinExistence type="predicted"/>
<dbReference type="Proteomes" id="UP001144036">
    <property type="component" value="Unassembled WGS sequence"/>
</dbReference>
<gene>
    <name evidence="1" type="ORF">OUY22_35620</name>
</gene>
<sequence>MSAWLHDQGFSGNAEGTLLALLVRVEQGGLVEAASARCQRGGRWRMP</sequence>
<reference evidence="1" key="1">
    <citation type="submission" date="2022-11" db="EMBL/GenBank/DDBJ databases">
        <title>Nonomuraea corallina sp. nov., a new species of the genus Nonomuraea isolated from sea side sediment in Thai sea.</title>
        <authorList>
            <person name="Ngamcharungchit C."/>
            <person name="Matsumoto A."/>
            <person name="Suriyachadkun C."/>
            <person name="Panbangred W."/>
            <person name="Inahashi Y."/>
            <person name="Intra B."/>
        </authorList>
    </citation>
    <scope>NUCLEOTIDE SEQUENCE</scope>
    <source>
        <strain evidence="1">MCN248</strain>
    </source>
</reference>